<dbReference type="GO" id="GO:0004672">
    <property type="term" value="F:protein kinase activity"/>
    <property type="evidence" value="ECO:0007669"/>
    <property type="project" value="InterPro"/>
</dbReference>
<evidence type="ECO:0000256" key="1">
    <source>
        <dbReference type="SAM" id="MobiDB-lite"/>
    </source>
</evidence>
<feature type="compositionally biased region" description="Polar residues" evidence="1">
    <location>
        <begin position="1101"/>
        <end position="1114"/>
    </location>
</feature>
<feature type="region of interest" description="Disordered" evidence="1">
    <location>
        <begin position="1146"/>
        <end position="1176"/>
    </location>
</feature>
<dbReference type="RefSeq" id="XP_038058343.1">
    <property type="nucleotide sequence ID" value="XM_038202415.1"/>
</dbReference>
<reference evidence="3" key="1">
    <citation type="submission" date="2022-11" db="UniProtKB">
        <authorList>
            <consortium name="EnsemblMetazoa"/>
        </authorList>
    </citation>
    <scope>IDENTIFICATION</scope>
</reference>
<dbReference type="RefSeq" id="XP_038058342.1">
    <property type="nucleotide sequence ID" value="XM_038202414.1"/>
</dbReference>
<proteinExistence type="predicted"/>
<evidence type="ECO:0000313" key="3">
    <source>
        <dbReference type="EnsemblMetazoa" id="XP_038058344.1"/>
    </source>
</evidence>
<feature type="compositionally biased region" description="Polar residues" evidence="1">
    <location>
        <begin position="805"/>
        <end position="846"/>
    </location>
</feature>
<feature type="compositionally biased region" description="Basic and acidic residues" evidence="1">
    <location>
        <begin position="1160"/>
        <end position="1169"/>
    </location>
</feature>
<keyword evidence="4" id="KW-1185">Reference proteome</keyword>
<feature type="domain" description="Protein kinase" evidence="2">
    <location>
        <begin position="1295"/>
        <end position="1577"/>
    </location>
</feature>
<feature type="region of interest" description="Disordered" evidence="1">
    <location>
        <begin position="448"/>
        <end position="573"/>
    </location>
</feature>
<feature type="compositionally biased region" description="Basic and acidic residues" evidence="1">
    <location>
        <begin position="235"/>
        <end position="245"/>
    </location>
</feature>
<dbReference type="EnsemblMetazoa" id="XM_038202415.1">
    <property type="protein sequence ID" value="XP_038058343.1"/>
    <property type="gene ID" value="LOC119729717"/>
</dbReference>
<feature type="compositionally biased region" description="Basic residues" evidence="1">
    <location>
        <begin position="918"/>
        <end position="932"/>
    </location>
</feature>
<dbReference type="Proteomes" id="UP000887568">
    <property type="component" value="Unplaced"/>
</dbReference>
<dbReference type="EnsemblMetazoa" id="XM_038202416.1">
    <property type="protein sequence ID" value="XP_038058344.1"/>
    <property type="gene ID" value="LOC119729717"/>
</dbReference>
<feature type="region of interest" description="Disordered" evidence="1">
    <location>
        <begin position="104"/>
        <end position="141"/>
    </location>
</feature>
<feature type="compositionally biased region" description="Low complexity" evidence="1">
    <location>
        <begin position="497"/>
        <end position="508"/>
    </location>
</feature>
<dbReference type="RefSeq" id="XP_038058344.1">
    <property type="nucleotide sequence ID" value="XM_038202416.1"/>
</dbReference>
<dbReference type="EnsemblMetazoa" id="XM_038202413.1">
    <property type="protein sequence ID" value="XP_038058341.1"/>
    <property type="gene ID" value="LOC119729717"/>
</dbReference>
<dbReference type="InterPro" id="IPR000719">
    <property type="entry name" value="Prot_kinase_dom"/>
</dbReference>
<protein>
    <recommendedName>
        <fullName evidence="2">Protein kinase domain-containing protein</fullName>
    </recommendedName>
</protein>
<dbReference type="GO" id="GO:0005524">
    <property type="term" value="F:ATP binding"/>
    <property type="evidence" value="ECO:0007669"/>
    <property type="project" value="InterPro"/>
</dbReference>
<feature type="region of interest" description="Disordered" evidence="1">
    <location>
        <begin position="986"/>
        <end position="1121"/>
    </location>
</feature>
<sequence length="1653" mass="183394">MKEDNKPSNIACASFVPHRFKATQCGRCFKSHAQHRQFMRGNKNGHAQIMDLHANHVARDSSSDEDRPSSAKLVIMNGRYSLLADESGEISTDYYAPDSVMNTEEVGQPVDGKDTRPRRQIPRKSAACRTREAGLKRSSRESGLKLNIPVDQTPLNNLSLVSDAHENKEGNGFDSVSDNGIENYRGSELFRVVKHSGNGRISEGEKILNTRDSAGIQYRKAARTSRKSSITISKTARESNSDSKKLQEFQEVARNLRHVANPYLDLNELNGNHCQTVSRSLSISDSDTSPPLNRQDLEERQRTIEAKTIEEFANTAFQTFSGHSKHDTLPRNLGTVVARPSIVNGSRHQRQTSDPEVFLPLEKEEMQVVSISTNESPRSRDLTAKKQVVRSSKISSEIFFGISSSSVPKQISSRRNDNSQEDIKAFLDHPEKPVMIVAADGSISHYRGSVETSLESNDSKNEQQEKRLSPSRHLAKPYKVVDVLQKPPEHPPDVEFPASPKLPLSPSPRYMSSDHSTQQNSEVFGTKDLKSPLSEADGDITPPFPILLSETESETSQKSDKRRHSNSSNYKVPIFISPKNYDNVGTVLSDMESAKSDLAKDTPEMSGEESYGYLTPLRPIMEMKQVDKEIPPVPPVRTTSDTQLHLSEVEEKSMNPEKYKQKVQPRKPRRFQEQNSNNSQSSNESRWRSKTHPLGEEPLYAKVNVQAKKPSSPVARSNTDVGKSKQKRVAPQPPNGDIQDAIYVLPDSLPRGLPPPPPNKGIRRSGEMDLSEASPVRPGKPTAPSPPTEAQFGSVYEAMDRKTSPTKTAHNETATSPVKVTSGSRVQSTPRQTSPVTQRRTQSPQGRQPPITKGKVQSPTQKRKSVPESKGRNSPPHSTSPVATLPRPLSPPIPCTRLEVVQLPDSSPHPSPNNKETKSKRSKLPWRRRRKRDDRGSPERDFDATVVEKWLESVHQLRLEEDAQRNSMDRMDVINAYRGERTAFIDHSDLQSPSLSTSPEQNADDSDGSGVRMRANSSNKRRAPEPPASGRPASWMAGTLDSPSGSTEDFLPLRKSSSLSPRSRRRASYGDTMVQYENTGVLRQRQKRHAPPKPERRRRNMTTGFENLPSNKESNVIPPGFMRQTSSDPDFTKTYDLLPGAQPIVSAGTSPLKSALKTPRSFETKKAEGDTQAQPKRPVRIIAPQKSSEKEPSFVNIYSNIEIKQRGLGTSEAKKSATSVMFTVDAETQCAWTAPVENGEESSNSVGDPGICKDISDINRMALARLAVAAPGHAGIDEADVGVMRPWEEPHLLEDQPCCTVPGGAFYRIAHPQQENVVSAVMIGTDATKASTLLHVAQCIQMISAHPNVLNICHASIEPVRHHMLKATGNQSKVGPKETSNGQNGERVETAVVVTDKAPVTHIRNYVSHNREMHEYLPEKYEHDVTLLLLQVLQGLQHLQMHRVCLRSLKPDDLLLVDSSLPGGGSLLQINLLMSHLQRESQGDSPGDIYGSPEQLEEKIAEFDVGLLVYEFLHRTNPFAVKTSLITQEYKPAHLPPIPIRSRYSQGLGRLAGELLRKKSSDRLGTSQAINMLQCLLWGPQADLLQGTSSQERVLQDWMATEQARKVASMCQYCIPGANSNDTGYSLTDQLHCQFLSDMSVQSLSESMKLLYQ</sequence>
<feature type="compositionally biased region" description="Basic and acidic residues" evidence="1">
    <location>
        <begin position="933"/>
        <end position="943"/>
    </location>
</feature>
<dbReference type="RefSeq" id="XP_038058341.1">
    <property type="nucleotide sequence ID" value="XM_038202413.1"/>
</dbReference>
<dbReference type="SUPFAM" id="SSF56112">
    <property type="entry name" value="Protein kinase-like (PK-like)"/>
    <property type="match status" value="1"/>
</dbReference>
<feature type="compositionally biased region" description="Low complexity" evidence="1">
    <location>
        <begin position="673"/>
        <end position="684"/>
    </location>
</feature>
<evidence type="ECO:0000259" key="2">
    <source>
        <dbReference type="PROSITE" id="PS50011"/>
    </source>
</evidence>
<dbReference type="Gene3D" id="1.10.510.10">
    <property type="entry name" value="Transferase(Phosphotransferase) domain 1"/>
    <property type="match status" value="1"/>
</dbReference>
<feature type="compositionally biased region" description="Basic and acidic residues" evidence="1">
    <location>
        <begin position="647"/>
        <end position="660"/>
    </location>
</feature>
<dbReference type="PANTHER" id="PTHR22972">
    <property type="entry name" value="SERINE/THREONINE PROTEIN KINASE"/>
    <property type="match status" value="1"/>
</dbReference>
<dbReference type="EnsemblMetazoa" id="XM_038202414.1">
    <property type="protein sequence ID" value="XP_038058342.1"/>
    <property type="gene ID" value="LOC119729717"/>
</dbReference>
<dbReference type="OMA" id="IADCVTI"/>
<accession>A0A914A454</accession>
<feature type="compositionally biased region" description="Basic and acidic residues" evidence="1">
    <location>
        <begin position="129"/>
        <end position="141"/>
    </location>
</feature>
<dbReference type="OrthoDB" id="9886644at2759"/>
<feature type="region of interest" description="Disordered" evidence="1">
    <location>
        <begin position="223"/>
        <end position="245"/>
    </location>
</feature>
<dbReference type="PANTHER" id="PTHR22972:SF8">
    <property type="entry name" value="PROTEIN KINASE DOMAIN-CONTAINING PROTEIN"/>
    <property type="match status" value="1"/>
</dbReference>
<feature type="region of interest" description="Disordered" evidence="1">
    <location>
        <begin position="623"/>
        <end position="945"/>
    </location>
</feature>
<feature type="compositionally biased region" description="Basic residues" evidence="1">
    <location>
        <begin position="1084"/>
        <end position="1100"/>
    </location>
</feature>
<name>A0A914A454_PATMI</name>
<dbReference type="GeneID" id="119729717"/>
<dbReference type="InterPro" id="IPR051511">
    <property type="entry name" value="MitoQC_Scaffold_Kinases"/>
</dbReference>
<organism evidence="3 4">
    <name type="scientific">Patiria miniata</name>
    <name type="common">Bat star</name>
    <name type="synonym">Asterina miniata</name>
    <dbReference type="NCBI Taxonomy" id="46514"/>
    <lineage>
        <taxon>Eukaryota</taxon>
        <taxon>Metazoa</taxon>
        <taxon>Echinodermata</taxon>
        <taxon>Eleutherozoa</taxon>
        <taxon>Asterozoa</taxon>
        <taxon>Asteroidea</taxon>
        <taxon>Valvatacea</taxon>
        <taxon>Valvatida</taxon>
        <taxon>Asterinidae</taxon>
        <taxon>Patiria</taxon>
    </lineage>
</organism>
<feature type="compositionally biased region" description="Polar residues" evidence="1">
    <location>
        <begin position="990"/>
        <end position="1001"/>
    </location>
</feature>
<feature type="compositionally biased region" description="Basic and acidic residues" evidence="1">
    <location>
        <begin position="457"/>
        <end position="468"/>
    </location>
</feature>
<evidence type="ECO:0000313" key="4">
    <source>
        <dbReference type="Proteomes" id="UP000887568"/>
    </source>
</evidence>
<dbReference type="PROSITE" id="PS50011">
    <property type="entry name" value="PROTEIN_KINASE_DOM"/>
    <property type="match status" value="1"/>
</dbReference>
<dbReference type="InterPro" id="IPR011009">
    <property type="entry name" value="Kinase-like_dom_sf"/>
</dbReference>
<feature type="compositionally biased region" description="Polar residues" evidence="1">
    <location>
        <begin position="513"/>
        <end position="523"/>
    </location>
</feature>